<dbReference type="Proteomes" id="UP000501926">
    <property type="component" value="Chromosome"/>
</dbReference>
<evidence type="ECO:0000313" key="3">
    <source>
        <dbReference type="Proteomes" id="UP000501926"/>
    </source>
</evidence>
<sequence>MIEIKVEDAEVRGLLKKISGRAGNLSPVMRQISGVMRDAVMEQFEKEGIPKWDKLEPSTIEQRKREGKWPGKILDKSQGGLKHANQQGYDNKSAWVANNKKYAAAHQFGTRPYTIRPKNKPYLAFQVGDKKWIRTKEVHHPGLPPRPFMRLTPRHLEKIKGKLANYVVEGTV</sequence>
<dbReference type="EMBL" id="CP049055">
    <property type="protein sequence ID" value="QII11234.1"/>
    <property type="molecule type" value="Genomic_DNA"/>
</dbReference>
<dbReference type="Pfam" id="PF05069">
    <property type="entry name" value="Phage_tail_S"/>
    <property type="match status" value="1"/>
</dbReference>
<dbReference type="RefSeq" id="WP_164994801.1">
    <property type="nucleotide sequence ID" value="NZ_CP049055.1"/>
</dbReference>
<reference evidence="2 3" key="1">
    <citation type="submission" date="2020-02" db="EMBL/GenBank/DDBJ databases">
        <title>Newly sequenced genome of strain CSTR1 showed variability in Candidatus Kuenenia stuttgartiensis genomes.</title>
        <authorList>
            <person name="Ding C."/>
            <person name="Adrian L."/>
        </authorList>
    </citation>
    <scope>NUCLEOTIDE SEQUENCE [LARGE SCALE GENOMIC DNA]</scope>
    <source>
        <strain evidence="2 3">CSTR1</strain>
    </source>
</reference>
<protein>
    <submittedName>
        <fullName evidence="2">Phage virion morphogenesis protein</fullName>
    </submittedName>
</protein>
<evidence type="ECO:0000313" key="2">
    <source>
        <dbReference type="EMBL" id="QII11234.1"/>
    </source>
</evidence>
<evidence type="ECO:0000256" key="1">
    <source>
        <dbReference type="SAM" id="MobiDB-lite"/>
    </source>
</evidence>
<feature type="region of interest" description="Disordered" evidence="1">
    <location>
        <begin position="60"/>
        <end position="86"/>
    </location>
</feature>
<proteinExistence type="predicted"/>
<gene>
    <name evidence="2" type="ORF">KsCSTR_18550</name>
</gene>
<dbReference type="NCBIfam" id="TIGR01635">
    <property type="entry name" value="tail_comp_S"/>
    <property type="match status" value="1"/>
</dbReference>
<name>A0A6G7GPE9_KUEST</name>
<dbReference type="InterPro" id="IPR006522">
    <property type="entry name" value="Phage_virion_morphogenesis"/>
</dbReference>
<accession>A0A6G7GPE9</accession>
<organism evidence="2 3">
    <name type="scientific">Kuenenia stuttgartiensis</name>
    <dbReference type="NCBI Taxonomy" id="174633"/>
    <lineage>
        <taxon>Bacteria</taxon>
        <taxon>Pseudomonadati</taxon>
        <taxon>Planctomycetota</taxon>
        <taxon>Candidatus Brocadiia</taxon>
        <taxon>Candidatus Brocadiales</taxon>
        <taxon>Candidatus Brocadiaceae</taxon>
        <taxon>Candidatus Kuenenia</taxon>
    </lineage>
</organism>
<feature type="compositionally biased region" description="Basic and acidic residues" evidence="1">
    <location>
        <begin position="60"/>
        <end position="75"/>
    </location>
</feature>
<dbReference type="AlphaFoldDB" id="A0A6G7GPE9"/>